<reference evidence="5 6" key="1">
    <citation type="submission" date="2024-09" db="EMBL/GenBank/DDBJ databases">
        <authorList>
            <person name="Lee S.D."/>
        </authorList>
    </citation>
    <scope>NUCLEOTIDE SEQUENCE [LARGE SCALE GENOMIC DNA]</scope>
    <source>
        <strain evidence="5 6">N1-3</strain>
    </source>
</reference>
<keyword evidence="2" id="KW-0378">Hydrolase</keyword>
<evidence type="ECO:0000256" key="1">
    <source>
        <dbReference type="ARBA" id="ARBA00022722"/>
    </source>
</evidence>
<dbReference type="SMART" id="SM00479">
    <property type="entry name" value="EXOIII"/>
    <property type="match status" value="1"/>
</dbReference>
<evidence type="ECO:0000259" key="4">
    <source>
        <dbReference type="SMART" id="SM00479"/>
    </source>
</evidence>
<organism evidence="5 6">
    <name type="scientific">Streptacidiphilus alkalitolerans</name>
    <dbReference type="NCBI Taxonomy" id="3342712"/>
    <lineage>
        <taxon>Bacteria</taxon>
        <taxon>Bacillati</taxon>
        <taxon>Actinomycetota</taxon>
        <taxon>Actinomycetes</taxon>
        <taxon>Kitasatosporales</taxon>
        <taxon>Streptomycetaceae</taxon>
        <taxon>Streptacidiphilus</taxon>
    </lineage>
</organism>
<dbReference type="InterPro" id="IPR036397">
    <property type="entry name" value="RNaseH_sf"/>
</dbReference>
<dbReference type="InterPro" id="IPR012337">
    <property type="entry name" value="RNaseH-like_sf"/>
</dbReference>
<accession>A0ABV6XCN5</accession>
<dbReference type="Pfam" id="PF00929">
    <property type="entry name" value="RNase_T"/>
    <property type="match status" value="1"/>
</dbReference>
<keyword evidence="3 5" id="KW-0269">Exonuclease</keyword>
<dbReference type="GO" id="GO:0004527">
    <property type="term" value="F:exonuclease activity"/>
    <property type="evidence" value="ECO:0007669"/>
    <property type="project" value="UniProtKB-KW"/>
</dbReference>
<dbReference type="PANTHER" id="PTHR30231:SF4">
    <property type="entry name" value="PROTEIN NEN2"/>
    <property type="match status" value="1"/>
</dbReference>
<evidence type="ECO:0000256" key="3">
    <source>
        <dbReference type="ARBA" id="ARBA00022839"/>
    </source>
</evidence>
<proteinExistence type="predicted"/>
<protein>
    <submittedName>
        <fullName evidence="5">Exonuclease domain-containing protein</fullName>
    </submittedName>
</protein>
<evidence type="ECO:0000313" key="6">
    <source>
        <dbReference type="Proteomes" id="UP001592530"/>
    </source>
</evidence>
<comment type="caution">
    <text evidence="5">The sequence shown here is derived from an EMBL/GenBank/DDBJ whole genome shotgun (WGS) entry which is preliminary data.</text>
</comment>
<evidence type="ECO:0000256" key="2">
    <source>
        <dbReference type="ARBA" id="ARBA00022801"/>
    </source>
</evidence>
<evidence type="ECO:0000313" key="5">
    <source>
        <dbReference type="EMBL" id="MFC1436050.1"/>
    </source>
</evidence>
<feature type="domain" description="Exonuclease" evidence="4">
    <location>
        <begin position="16"/>
        <end position="192"/>
    </location>
</feature>
<dbReference type="Proteomes" id="UP001592530">
    <property type="component" value="Unassembled WGS sequence"/>
</dbReference>
<dbReference type="InterPro" id="IPR013520">
    <property type="entry name" value="Ribonucl_H"/>
</dbReference>
<gene>
    <name evidence="5" type="ORF">ACEZDB_35995</name>
</gene>
<dbReference type="CDD" id="cd06127">
    <property type="entry name" value="DEDDh"/>
    <property type="match status" value="1"/>
</dbReference>
<sequence length="221" mass="23144">MTAPTLASDPGLAATTLLVLDFEATTPAGARPQPVEVGALAVRHVPGRGPQPTGFRFTSLIRPPAFAPVTAMMTRTTGIRPEDVAGARTVDQVLAELDAAVPDGPLLLVAQHAPVEASLLADHRDHCPRLASTALLDTLLLARALHPGLPSYGLDALITAFDLRRPADRHRALADCTVTAQLLRRLLTDAARSSSYTSLADLVAVAGRPAKGVPGDQHALF</sequence>
<dbReference type="EMBL" id="JBHEZY010000024">
    <property type="protein sequence ID" value="MFC1436050.1"/>
    <property type="molecule type" value="Genomic_DNA"/>
</dbReference>
<dbReference type="RefSeq" id="WP_380559485.1">
    <property type="nucleotide sequence ID" value="NZ_JBHEZY010000024.1"/>
</dbReference>
<dbReference type="PANTHER" id="PTHR30231">
    <property type="entry name" value="DNA POLYMERASE III SUBUNIT EPSILON"/>
    <property type="match status" value="1"/>
</dbReference>
<dbReference type="Gene3D" id="3.30.420.10">
    <property type="entry name" value="Ribonuclease H-like superfamily/Ribonuclease H"/>
    <property type="match status" value="1"/>
</dbReference>
<name>A0ABV6XCN5_9ACTN</name>
<dbReference type="SUPFAM" id="SSF53098">
    <property type="entry name" value="Ribonuclease H-like"/>
    <property type="match status" value="1"/>
</dbReference>
<keyword evidence="1" id="KW-0540">Nuclease</keyword>